<dbReference type="STRING" id="337451.A0A443NYS7"/>
<feature type="domain" description="Peptidase A1" evidence="8">
    <location>
        <begin position="82"/>
        <end position="455"/>
    </location>
</feature>
<feature type="active site" evidence="6">
    <location>
        <position position="330"/>
    </location>
</feature>
<dbReference type="GO" id="GO:0006508">
    <property type="term" value="P:proteolysis"/>
    <property type="evidence" value="ECO:0007669"/>
    <property type="project" value="UniProtKB-KW"/>
</dbReference>
<keyword evidence="2 9" id="KW-0645">Protease</keyword>
<gene>
    <name evidence="9" type="ORF">CKAN_01240200</name>
</gene>
<organism evidence="9 10">
    <name type="scientific">Cinnamomum micranthum f. kanehirae</name>
    <dbReference type="NCBI Taxonomy" id="337451"/>
    <lineage>
        <taxon>Eukaryota</taxon>
        <taxon>Viridiplantae</taxon>
        <taxon>Streptophyta</taxon>
        <taxon>Embryophyta</taxon>
        <taxon>Tracheophyta</taxon>
        <taxon>Spermatophyta</taxon>
        <taxon>Magnoliopsida</taxon>
        <taxon>Magnoliidae</taxon>
        <taxon>Laurales</taxon>
        <taxon>Lauraceae</taxon>
        <taxon>Cinnamomum</taxon>
    </lineage>
</organism>
<evidence type="ECO:0000256" key="4">
    <source>
        <dbReference type="ARBA" id="ARBA00022801"/>
    </source>
</evidence>
<evidence type="ECO:0000259" key="8">
    <source>
        <dbReference type="PROSITE" id="PS51767"/>
    </source>
</evidence>
<dbReference type="OrthoDB" id="2747330at2759"/>
<name>A0A443NYS7_9MAGN</name>
<evidence type="ECO:0000256" key="3">
    <source>
        <dbReference type="ARBA" id="ARBA00022750"/>
    </source>
</evidence>
<comment type="caution">
    <text evidence="9">The sequence shown here is derived from an EMBL/GenBank/DDBJ whole genome shotgun (WGS) entry which is preliminary data.</text>
</comment>
<dbReference type="PRINTS" id="PR00792">
    <property type="entry name" value="PEPSIN"/>
</dbReference>
<dbReference type="Pfam" id="PF14543">
    <property type="entry name" value="TAXi_N"/>
    <property type="match status" value="1"/>
</dbReference>
<dbReference type="FunFam" id="2.40.70.10:FF:000034">
    <property type="entry name" value="Aspartyl protease family protein"/>
    <property type="match status" value="1"/>
</dbReference>
<feature type="active site" evidence="6">
    <location>
        <position position="100"/>
    </location>
</feature>
<dbReference type="GO" id="GO:0004190">
    <property type="term" value="F:aspartic-type endopeptidase activity"/>
    <property type="evidence" value="ECO:0007669"/>
    <property type="project" value="UniProtKB-KW"/>
</dbReference>
<dbReference type="InterPro" id="IPR032861">
    <property type="entry name" value="TAXi_N"/>
</dbReference>
<dbReference type="GO" id="GO:0005576">
    <property type="term" value="C:extracellular region"/>
    <property type="evidence" value="ECO:0007669"/>
    <property type="project" value="TreeGrafter"/>
</dbReference>
<dbReference type="SUPFAM" id="SSF50630">
    <property type="entry name" value="Acid proteases"/>
    <property type="match status" value="1"/>
</dbReference>
<accession>A0A443NYS7</accession>
<dbReference type="EMBL" id="QPKB01000004">
    <property type="protein sequence ID" value="RWR83642.1"/>
    <property type="molecule type" value="Genomic_DNA"/>
</dbReference>
<dbReference type="InterPro" id="IPR001461">
    <property type="entry name" value="Aspartic_peptidase_A1"/>
</dbReference>
<evidence type="ECO:0000256" key="6">
    <source>
        <dbReference type="PIRSR" id="PIRSR601461-1"/>
    </source>
</evidence>
<evidence type="ECO:0000256" key="2">
    <source>
        <dbReference type="ARBA" id="ARBA00022670"/>
    </source>
</evidence>
<protein>
    <submittedName>
        <fullName evidence="9">Putative aspartyl protease</fullName>
    </submittedName>
</protein>
<dbReference type="PROSITE" id="PS51767">
    <property type="entry name" value="PEPTIDASE_A1"/>
    <property type="match status" value="1"/>
</dbReference>
<keyword evidence="4" id="KW-0378">Hydrolase</keyword>
<dbReference type="Proteomes" id="UP000283530">
    <property type="component" value="Unassembled WGS sequence"/>
</dbReference>
<dbReference type="InterPro" id="IPR033121">
    <property type="entry name" value="PEPTIDASE_A1"/>
</dbReference>
<feature type="chain" id="PRO_5019271919" evidence="7">
    <location>
        <begin position="21"/>
        <end position="459"/>
    </location>
</feature>
<dbReference type="InterPro" id="IPR034161">
    <property type="entry name" value="Pepsin-like_plant"/>
</dbReference>
<evidence type="ECO:0000313" key="9">
    <source>
        <dbReference type="EMBL" id="RWR83642.1"/>
    </source>
</evidence>
<evidence type="ECO:0000256" key="1">
    <source>
        <dbReference type="ARBA" id="ARBA00007447"/>
    </source>
</evidence>
<dbReference type="CDD" id="cd05476">
    <property type="entry name" value="pepsin_A_like_plant"/>
    <property type="match status" value="1"/>
</dbReference>
<dbReference type="PANTHER" id="PTHR47967">
    <property type="entry name" value="OS07G0603500 PROTEIN-RELATED"/>
    <property type="match status" value="1"/>
</dbReference>
<feature type="signal peptide" evidence="7">
    <location>
        <begin position="1"/>
        <end position="20"/>
    </location>
</feature>
<dbReference type="AlphaFoldDB" id="A0A443NYS7"/>
<dbReference type="InterPro" id="IPR051708">
    <property type="entry name" value="Plant_Aspart_Prot_A1"/>
</dbReference>
<proteinExistence type="inferred from homology"/>
<keyword evidence="5" id="KW-0325">Glycoprotein</keyword>
<dbReference type="Pfam" id="PF14541">
    <property type="entry name" value="TAXi_C"/>
    <property type="match status" value="1"/>
</dbReference>
<keyword evidence="3" id="KW-0064">Aspartyl protease</keyword>
<keyword evidence="10" id="KW-1185">Reference proteome</keyword>
<reference evidence="9 10" key="1">
    <citation type="journal article" date="2019" name="Nat. Plants">
        <title>Stout camphor tree genome fills gaps in understanding of flowering plant genome evolution.</title>
        <authorList>
            <person name="Chaw S.M."/>
            <person name="Liu Y.C."/>
            <person name="Wu Y.W."/>
            <person name="Wang H.Y."/>
            <person name="Lin C.I."/>
            <person name="Wu C.S."/>
            <person name="Ke H.M."/>
            <person name="Chang L.Y."/>
            <person name="Hsu C.Y."/>
            <person name="Yang H.T."/>
            <person name="Sudianto E."/>
            <person name="Hsu M.H."/>
            <person name="Wu K.P."/>
            <person name="Wang L.N."/>
            <person name="Leebens-Mack J.H."/>
            <person name="Tsai I.J."/>
        </authorList>
    </citation>
    <scope>NUCLEOTIDE SEQUENCE [LARGE SCALE GENOMIC DNA]</scope>
    <source>
        <strain evidence="10">cv. Chaw 1501</strain>
        <tissue evidence="9">Young leaves</tissue>
    </source>
</reference>
<dbReference type="PANTHER" id="PTHR47967:SF36">
    <property type="entry name" value="PEPTIDASE A1 DOMAIN-CONTAINING PROTEIN"/>
    <property type="match status" value="1"/>
</dbReference>
<comment type="similarity">
    <text evidence="1">Belongs to the peptidase A1 family.</text>
</comment>
<keyword evidence="7" id="KW-0732">Signal</keyword>
<evidence type="ECO:0000313" key="10">
    <source>
        <dbReference type="Proteomes" id="UP000283530"/>
    </source>
</evidence>
<evidence type="ECO:0000256" key="7">
    <source>
        <dbReference type="SAM" id="SignalP"/>
    </source>
</evidence>
<evidence type="ECO:0000256" key="5">
    <source>
        <dbReference type="ARBA" id="ARBA00023180"/>
    </source>
</evidence>
<dbReference type="InterPro" id="IPR021109">
    <property type="entry name" value="Peptidase_aspartic_dom_sf"/>
</dbReference>
<dbReference type="Gene3D" id="2.40.70.10">
    <property type="entry name" value="Acid Proteases"/>
    <property type="match status" value="2"/>
</dbReference>
<dbReference type="InterPro" id="IPR032799">
    <property type="entry name" value="TAXi_C"/>
</dbReference>
<sequence length="459" mass="50540">MFPFFSLLSLLSLFLPSISSSPTPISLSLHPIPQTPSQDPLHRLTHLTRASLTRAQHLKKPPISQNPFNSKAPLFPHAYGDYSISLNFGTPPQTSSLIMDTGSQLVWIPCTKSYTCKNCFFINQHTLQNPPFLPKSSSSSKIIGCSNPKCRWLHGSDFLHSKCPDCNPTNCSQICPPYFILYGSGSTTGILLSETLVFPERRVENFGVGCSLLSTRQPAGIAGFGRGPSSLPSQLGLTRFAYCLLSHRYDDGTNFSSLVLDDATTRRTADSGEQGLQHTPFLKNPAAGNPSFSVYYYVGLRKVTVGGKDVGIPYRFLRPGSDGNGGTIVDSGTTFTFMEGHLFEPVAREFESQLGHLYKRETATESRTGLRPCFKVSGDKSFLPPKLVFHFKGGADMELAVSNYFAFLGETDTVCLTIVTDGGQLSEGPSIILGNFQQQNFYMEYDLKKERLGFRRQLC</sequence>